<dbReference type="Pfam" id="PF07729">
    <property type="entry name" value="FCD"/>
    <property type="match status" value="1"/>
</dbReference>
<dbReference type="PROSITE" id="PS50949">
    <property type="entry name" value="HTH_GNTR"/>
    <property type="match status" value="1"/>
</dbReference>
<dbReference type="SUPFAM" id="SSF48008">
    <property type="entry name" value="GntR ligand-binding domain-like"/>
    <property type="match status" value="1"/>
</dbReference>
<dbReference type="Proteomes" id="UP000196655">
    <property type="component" value="Unassembled WGS sequence"/>
</dbReference>
<organism evidence="5 6">
    <name type="scientific">Inquilinus limosus</name>
    <dbReference type="NCBI Taxonomy" id="171674"/>
    <lineage>
        <taxon>Bacteria</taxon>
        <taxon>Pseudomonadati</taxon>
        <taxon>Pseudomonadota</taxon>
        <taxon>Alphaproteobacteria</taxon>
        <taxon>Rhodospirillales</taxon>
        <taxon>Rhodospirillaceae</taxon>
        <taxon>Inquilinus</taxon>
    </lineage>
</organism>
<evidence type="ECO:0000256" key="3">
    <source>
        <dbReference type="ARBA" id="ARBA00023163"/>
    </source>
</evidence>
<evidence type="ECO:0000313" key="6">
    <source>
        <dbReference type="Proteomes" id="UP000196655"/>
    </source>
</evidence>
<sequence length="247" mass="27443">MASRWDTVSSLKSINVHGEAANLALQDTPADDRASLSERIRLALTDEISTGRMPPGTVLDEAQLAETYGASRTPVRDAVRQLAAAGLVEIRPRRGIVVLPMTIETLSEMFEVTAEIEAMCARMATNRMTALERGRLVELHEESEALLQSGDIAGYDAFNLAFHEGIYRATHNDFLVEHALQLRARLLPFRRTQLRYPNRLVHSRDEHGRILRAMTRGDPDEAAFAMREHMLNAGSALARFLTLDPAG</sequence>
<evidence type="ECO:0000259" key="4">
    <source>
        <dbReference type="PROSITE" id="PS50949"/>
    </source>
</evidence>
<feature type="domain" description="HTH gntR-type" evidence="4">
    <location>
        <begin position="34"/>
        <end position="101"/>
    </location>
</feature>
<dbReference type="GO" id="GO:0003677">
    <property type="term" value="F:DNA binding"/>
    <property type="evidence" value="ECO:0007669"/>
    <property type="project" value="UniProtKB-KW"/>
</dbReference>
<keyword evidence="3" id="KW-0804">Transcription</keyword>
<dbReference type="SMART" id="SM00345">
    <property type="entry name" value="HTH_GNTR"/>
    <property type="match status" value="1"/>
</dbReference>
<dbReference type="Gene3D" id="1.20.120.530">
    <property type="entry name" value="GntR ligand-binding domain-like"/>
    <property type="match status" value="1"/>
</dbReference>
<keyword evidence="6" id="KW-1185">Reference proteome</keyword>
<gene>
    <name evidence="5" type="ORF">BWR60_29305</name>
</gene>
<dbReference type="AlphaFoldDB" id="A0A211ZE28"/>
<dbReference type="PANTHER" id="PTHR43537">
    <property type="entry name" value="TRANSCRIPTIONAL REGULATOR, GNTR FAMILY"/>
    <property type="match status" value="1"/>
</dbReference>
<dbReference type="InterPro" id="IPR008920">
    <property type="entry name" value="TF_FadR/GntR_C"/>
</dbReference>
<keyword evidence="1" id="KW-0805">Transcription regulation</keyword>
<dbReference type="InterPro" id="IPR011711">
    <property type="entry name" value="GntR_C"/>
</dbReference>
<dbReference type="CDD" id="cd07377">
    <property type="entry name" value="WHTH_GntR"/>
    <property type="match status" value="1"/>
</dbReference>
<dbReference type="Gene3D" id="1.10.10.10">
    <property type="entry name" value="Winged helix-like DNA-binding domain superfamily/Winged helix DNA-binding domain"/>
    <property type="match status" value="1"/>
</dbReference>
<dbReference type="Pfam" id="PF00392">
    <property type="entry name" value="GntR"/>
    <property type="match status" value="1"/>
</dbReference>
<comment type="caution">
    <text evidence="5">The sequence shown here is derived from an EMBL/GenBank/DDBJ whole genome shotgun (WGS) entry which is preliminary data.</text>
</comment>
<dbReference type="SUPFAM" id="SSF46785">
    <property type="entry name" value="Winged helix' DNA-binding domain"/>
    <property type="match status" value="1"/>
</dbReference>
<accession>A0A211ZE28</accession>
<evidence type="ECO:0000313" key="5">
    <source>
        <dbReference type="EMBL" id="OWJ63552.1"/>
    </source>
</evidence>
<dbReference type="PANTHER" id="PTHR43537:SF49">
    <property type="entry name" value="TRANSCRIPTIONAL REGULATORY PROTEIN"/>
    <property type="match status" value="1"/>
</dbReference>
<dbReference type="STRING" id="1122125.GCA_000423185_06784"/>
<reference evidence="6" key="1">
    <citation type="submission" date="2017-05" db="EMBL/GenBank/DDBJ databases">
        <authorList>
            <person name="Macchi M."/>
            <person name="Festa S."/>
            <person name="Coppotelli B.M."/>
            <person name="Morelli I.S."/>
        </authorList>
    </citation>
    <scope>NUCLEOTIDE SEQUENCE [LARGE SCALE GENOMIC DNA]</scope>
    <source>
        <strain evidence="6">I</strain>
    </source>
</reference>
<proteinExistence type="predicted"/>
<evidence type="ECO:0000256" key="1">
    <source>
        <dbReference type="ARBA" id="ARBA00023015"/>
    </source>
</evidence>
<dbReference type="SMART" id="SM00895">
    <property type="entry name" value="FCD"/>
    <property type="match status" value="1"/>
</dbReference>
<dbReference type="EMBL" id="NHON01000087">
    <property type="protein sequence ID" value="OWJ63552.1"/>
    <property type="molecule type" value="Genomic_DNA"/>
</dbReference>
<dbReference type="InterPro" id="IPR036388">
    <property type="entry name" value="WH-like_DNA-bd_sf"/>
</dbReference>
<dbReference type="PRINTS" id="PR00035">
    <property type="entry name" value="HTHGNTR"/>
</dbReference>
<keyword evidence="2" id="KW-0238">DNA-binding</keyword>
<protein>
    <submittedName>
        <fullName evidence="5">GntR family transcriptional regulator</fullName>
    </submittedName>
</protein>
<dbReference type="GO" id="GO:0003700">
    <property type="term" value="F:DNA-binding transcription factor activity"/>
    <property type="evidence" value="ECO:0007669"/>
    <property type="project" value="InterPro"/>
</dbReference>
<evidence type="ECO:0000256" key="2">
    <source>
        <dbReference type="ARBA" id="ARBA00023125"/>
    </source>
</evidence>
<dbReference type="InterPro" id="IPR036390">
    <property type="entry name" value="WH_DNA-bd_sf"/>
</dbReference>
<name>A0A211ZE28_9PROT</name>
<dbReference type="InterPro" id="IPR000524">
    <property type="entry name" value="Tscrpt_reg_HTH_GntR"/>
</dbReference>